<sequence length="160" mass="18051">MKLRIFLITAILFMQVSFAQGPTKIELGPFAFDMPGTWQSKKMEDGSLHSQSENRYFIASNYALESPEEFVEFSVYIEDTYSKMPNDQPLELVTGFADVRPKPHLNFRLASFKNTSSDGFFIIAYIGTNAGPILVTYEGLDDVFIGREELDKILASLSAR</sequence>
<evidence type="ECO:0000313" key="3">
    <source>
        <dbReference type="Proteomes" id="UP001595710"/>
    </source>
</evidence>
<dbReference type="Proteomes" id="UP001595710">
    <property type="component" value="Unassembled WGS sequence"/>
</dbReference>
<evidence type="ECO:0000313" key="2">
    <source>
        <dbReference type="EMBL" id="MFC3700004.1"/>
    </source>
</evidence>
<protein>
    <submittedName>
        <fullName evidence="2">Uncharacterized protein</fullName>
    </submittedName>
</protein>
<dbReference type="EMBL" id="JBHRYN010000001">
    <property type="protein sequence ID" value="MFC3700004.1"/>
    <property type="molecule type" value="Genomic_DNA"/>
</dbReference>
<accession>A0ABV7WMF3</accession>
<name>A0ABV7WMF3_9GAMM</name>
<dbReference type="RefSeq" id="WP_377361819.1">
    <property type="nucleotide sequence ID" value="NZ_JBHRYN010000001.1"/>
</dbReference>
<organism evidence="2 3">
    <name type="scientific">Reinekea marina</name>
    <dbReference type="NCBI Taxonomy" id="1310421"/>
    <lineage>
        <taxon>Bacteria</taxon>
        <taxon>Pseudomonadati</taxon>
        <taxon>Pseudomonadota</taxon>
        <taxon>Gammaproteobacteria</taxon>
        <taxon>Oceanospirillales</taxon>
        <taxon>Saccharospirillaceae</taxon>
        <taxon>Reinekea</taxon>
    </lineage>
</organism>
<evidence type="ECO:0000256" key="1">
    <source>
        <dbReference type="SAM" id="SignalP"/>
    </source>
</evidence>
<feature type="signal peptide" evidence="1">
    <location>
        <begin position="1"/>
        <end position="19"/>
    </location>
</feature>
<feature type="chain" id="PRO_5046241326" evidence="1">
    <location>
        <begin position="20"/>
        <end position="160"/>
    </location>
</feature>
<keyword evidence="3" id="KW-1185">Reference proteome</keyword>
<comment type="caution">
    <text evidence="2">The sequence shown here is derived from an EMBL/GenBank/DDBJ whole genome shotgun (WGS) entry which is preliminary data.</text>
</comment>
<keyword evidence="1" id="KW-0732">Signal</keyword>
<proteinExistence type="predicted"/>
<gene>
    <name evidence="2" type="ORF">ACFOND_00005</name>
</gene>
<reference evidence="3" key="1">
    <citation type="journal article" date="2019" name="Int. J. Syst. Evol. Microbiol.">
        <title>The Global Catalogue of Microorganisms (GCM) 10K type strain sequencing project: providing services to taxonomists for standard genome sequencing and annotation.</title>
        <authorList>
            <consortium name="The Broad Institute Genomics Platform"/>
            <consortium name="The Broad Institute Genome Sequencing Center for Infectious Disease"/>
            <person name="Wu L."/>
            <person name="Ma J."/>
        </authorList>
    </citation>
    <scope>NUCLEOTIDE SEQUENCE [LARGE SCALE GENOMIC DNA]</scope>
    <source>
        <strain evidence="3">CECT 8288</strain>
    </source>
</reference>